<gene>
    <name evidence="3" type="ORF">LRATCC53608_1817</name>
</gene>
<protein>
    <recommendedName>
        <fullName evidence="2">Helix-turn-helix domain-containing protein</fullName>
    </recommendedName>
</protein>
<dbReference type="EMBL" id="FR854370">
    <property type="protein sequence ID" value="CCC04570.1"/>
    <property type="molecule type" value="Genomic_DNA"/>
</dbReference>
<reference evidence="3" key="1">
    <citation type="journal article" date="2011" name="J. Bacteriol.">
        <title>Genome sequence of the vertebrate gut symbiont Lactobacillus reuteri ATCC 53608.</title>
        <authorList>
            <person name="Heavens D."/>
            <person name="Tailford L.E."/>
            <person name="Crossman L."/>
            <person name="Jeffers F."/>
            <person name="Mackenzie D.A."/>
            <person name="Caccamo M."/>
            <person name="Juge N."/>
        </authorList>
    </citation>
    <scope>NUCLEOTIDE SEQUENCE [LARGE SCALE GENOMIC DNA]</scope>
    <source>
        <strain evidence="3">ATCC 53608</strain>
    </source>
</reference>
<evidence type="ECO:0000259" key="2">
    <source>
        <dbReference type="Pfam" id="PF20038"/>
    </source>
</evidence>
<reference evidence="3" key="2">
    <citation type="submission" date="2011-05" db="EMBL/GenBank/DDBJ databases">
        <authorList>
            <person name="Davey R."/>
        </authorList>
    </citation>
    <scope>NUCLEOTIDE SEQUENCE</scope>
    <source>
        <strain evidence="3">ATCC 53608</strain>
    </source>
</reference>
<evidence type="ECO:0000256" key="1">
    <source>
        <dbReference type="SAM" id="Phobius"/>
    </source>
</evidence>
<evidence type="ECO:0000313" key="3">
    <source>
        <dbReference type="EMBL" id="CCC04570.1"/>
    </source>
</evidence>
<dbReference type="Pfam" id="PF20038">
    <property type="entry name" value="HTH_59"/>
    <property type="match status" value="1"/>
</dbReference>
<feature type="domain" description="Helix-turn-helix" evidence="2">
    <location>
        <begin position="38"/>
        <end position="93"/>
    </location>
</feature>
<keyword evidence="1" id="KW-0472">Membrane</keyword>
<dbReference type="HOGENOM" id="CLU_2302334_0_0_9"/>
<organism evidence="3">
    <name type="scientific">Limosilactobacillus reuteri subsp. suis (strain ATCC 53608 / LMG 31752 / 1063)</name>
    <name type="common">Lactobacillus reuteri</name>
    <dbReference type="NCBI Taxonomy" id="927703"/>
    <lineage>
        <taxon>Bacteria</taxon>
        <taxon>Bacillati</taxon>
        <taxon>Bacillota</taxon>
        <taxon>Bacilli</taxon>
        <taxon>Lactobacillales</taxon>
        <taxon>Lactobacillaceae</taxon>
        <taxon>Limosilactobacillus</taxon>
    </lineage>
</organism>
<name>F8KGH0_LIMR5</name>
<feature type="transmembrane region" description="Helical" evidence="1">
    <location>
        <begin position="6"/>
        <end position="24"/>
    </location>
</feature>
<dbReference type="InterPro" id="IPR045403">
    <property type="entry name" value="HTH_59_Firmicutes_type"/>
</dbReference>
<keyword evidence="1" id="KW-1133">Transmembrane helix</keyword>
<sequence>MGVYLFIILFAIVICTIRYYHDIVSTLRGDLMKINLNDPNIMDAGDASRIWGHAENYVRRTYKSNPLKFPEGSIRKFGKQWIVTTEGMEAITGIKDPRKR</sequence>
<keyword evidence="1" id="KW-0812">Transmembrane</keyword>
<dbReference type="AlphaFoldDB" id="F8KGH0"/>
<proteinExistence type="predicted"/>
<accession>F8KGH0</accession>